<dbReference type="Proteomes" id="UP000076848">
    <property type="component" value="Unassembled WGS sequence"/>
</dbReference>
<feature type="region of interest" description="Disordered" evidence="1">
    <location>
        <begin position="730"/>
        <end position="752"/>
    </location>
</feature>
<keyword evidence="3" id="KW-1185">Reference proteome</keyword>
<dbReference type="EMBL" id="FKIF01000002">
    <property type="protein sequence ID" value="SAI67509.1"/>
    <property type="molecule type" value="Genomic_DNA"/>
</dbReference>
<dbReference type="AlphaFoldDB" id="A0A157SAV5"/>
<accession>A0A157SAV5</accession>
<evidence type="ECO:0000256" key="1">
    <source>
        <dbReference type="SAM" id="MobiDB-lite"/>
    </source>
</evidence>
<evidence type="ECO:0000313" key="3">
    <source>
        <dbReference type="Proteomes" id="UP000076848"/>
    </source>
</evidence>
<protein>
    <submittedName>
        <fullName evidence="2">Uncharacterized protein</fullName>
    </submittedName>
</protein>
<reference evidence="2 3" key="1">
    <citation type="submission" date="2016-04" db="EMBL/GenBank/DDBJ databases">
        <authorList>
            <consortium name="Pathogen Informatics"/>
        </authorList>
    </citation>
    <scope>NUCLEOTIDE SEQUENCE [LARGE SCALE GENOMIC DNA]</scope>
    <source>
        <strain evidence="2 3">H050680373</strain>
    </source>
</reference>
<proteinExistence type="predicted"/>
<organism evidence="2 3">
    <name type="scientific">Bordetella ansorpii</name>
    <dbReference type="NCBI Taxonomy" id="288768"/>
    <lineage>
        <taxon>Bacteria</taxon>
        <taxon>Pseudomonadati</taxon>
        <taxon>Pseudomonadota</taxon>
        <taxon>Betaproteobacteria</taxon>
        <taxon>Burkholderiales</taxon>
        <taxon>Alcaligenaceae</taxon>
        <taxon>Bordetella</taxon>
    </lineage>
</organism>
<name>A0A157SAV5_9BORD</name>
<sequence length="752" mass="83887">MNANPTSRWNSMFAQMRRRWGAPFGHPSIDSGAVQYTDADHIRQTSSPARRKPLPVWCDDQLEQAHRVHGDSCEFTPPQDATRTPSEAKQMHDLRISWVLTPAPKSIRLVTIEQYRKKQQDRVCSNGLFRRHRSSSYARHPLERGIVAITIVDVEELLRQRQHSLTLPQLQVLNPAREPYRALLLQPAGVIEANDMRVGHADAALGHSLCSGFVSNAVQAHADLAVAPEYCVPWTVVDEIIEGRHRPPAGSLWVLGCESIPPAEIQALAERCNAGGRCVFHHEPLDRRQVAQKRYVDPLLYVFWAEDAAGQPVLFLLAQFKTVACRDYRDIEQTSLCVGQVVYAFNRGAGQMGLLSIICSDAFDFTDHIEQAHPNCLLIHIQLNPKPAHADYAAYRARLCSVGSNNHVELLCLNWAHNIKEAKGDGKCAEWNNVAGSAWYAPPAKFGADDGLIDELHRRGLYYSLLAQRWHSFFLNYEGQILQLQKQKLLFPGEQAIVPKSFVAVEERWTWSAAMNAWEPGAIAHDGFAVALDGFQAIAAPLQQVSQASPLAVERAIEILVGPRGNPTTWYAVNELDAFQLDRNEESIRRVTVHQELDPARPGVAYRRARLQRAHDAIGLAKRDVPWPAPVRDLADGFRFAWRREAPHHNVEPNAGARGSAALVYLADQADDMEVDSVHQKLTQAIVGHAMNTAIKNGKNGEELTDAIVRAQDRLCVVFRRDDRYGTRGPQGTNLIDIPAGASPVDIAEDRP</sequence>
<gene>
    <name evidence="2" type="ORF">SAMEA3906486_01556</name>
</gene>
<evidence type="ECO:0000313" key="2">
    <source>
        <dbReference type="EMBL" id="SAI67509.1"/>
    </source>
</evidence>
<dbReference type="RefSeq" id="WP_231885932.1">
    <property type="nucleotide sequence ID" value="NZ_FKIF01000002.1"/>
</dbReference>